<accession>A0A9P9IRD9</accession>
<reference evidence="2" key="1">
    <citation type="journal article" date="2021" name="Nat. Commun.">
        <title>Genetic determinants of endophytism in the Arabidopsis root mycobiome.</title>
        <authorList>
            <person name="Mesny F."/>
            <person name="Miyauchi S."/>
            <person name="Thiergart T."/>
            <person name="Pickel B."/>
            <person name="Atanasova L."/>
            <person name="Karlsson M."/>
            <person name="Huettel B."/>
            <person name="Barry K.W."/>
            <person name="Haridas S."/>
            <person name="Chen C."/>
            <person name="Bauer D."/>
            <person name="Andreopoulos W."/>
            <person name="Pangilinan J."/>
            <person name="LaButti K."/>
            <person name="Riley R."/>
            <person name="Lipzen A."/>
            <person name="Clum A."/>
            <person name="Drula E."/>
            <person name="Henrissat B."/>
            <person name="Kohler A."/>
            <person name="Grigoriev I.V."/>
            <person name="Martin F.M."/>
            <person name="Hacquard S."/>
        </authorList>
    </citation>
    <scope>NUCLEOTIDE SEQUENCE</scope>
    <source>
        <strain evidence="2">MPI-CAGE-AT-0021</strain>
    </source>
</reference>
<dbReference type="OrthoDB" id="5053671at2759"/>
<evidence type="ECO:0000313" key="2">
    <source>
        <dbReference type="EMBL" id="KAH7129706.1"/>
    </source>
</evidence>
<name>A0A9P9IRD9_9HYPO</name>
<feature type="chain" id="PRO_5040426612" evidence="1">
    <location>
        <begin position="18"/>
        <end position="559"/>
    </location>
</feature>
<feature type="signal peptide" evidence="1">
    <location>
        <begin position="1"/>
        <end position="17"/>
    </location>
</feature>
<dbReference type="Proteomes" id="UP000717696">
    <property type="component" value="Unassembled WGS sequence"/>
</dbReference>
<keyword evidence="3" id="KW-1185">Reference proteome</keyword>
<sequence length="559" mass="61440">MQCLALLLLALGNVAFAAECFNDQKRTTNTPNGGQIRAAITSHNSLDTICAGSWRVGDEEQLENTFNHGSLLLSVQRTDKSVPLKHCMGAFDNIISQCIEGAGLWGGYWTYEGEVYNISNLDYPHNPLLPQDEGGPGNLEPNSGLCDLPKSNAATFADSGAAQYLQDFLSGNGDDNWLTAMERATTNGQGTAEEPSCGVIESANCYPFKDCREFTPTEFYYVRLVSGLINQFFTRAHEKFQDETIRNILAINDIIADFRPDPAHTIDPNIFRTAGGAASMADKIIKLGQNRALGPLADFLGLIGAIMGIVGGNLPGSEVFDIEAVRNEAVAHLKKVFEETNKSMANLLARLFGNKNIDYSLSGLVDGMKRGGIQLVADDWDPTAIILSMAWMGDSESVDLTDSLSEAVRQMNQGLVGAILKAMGRLVLVIKDLDQTGYSMTGAQFIDNECYMISKGWLDGQYAYMDEEDIKLLPEKYGFDMVEFYKNAKECSTLDIDGADPSVGSSTAYPACFFNLDFKETYTYCKHHSCEDDKDCESECFDGCDYRFEFMTGVCRLKE</sequence>
<protein>
    <submittedName>
        <fullName evidence="2">Uncharacterized protein</fullName>
    </submittedName>
</protein>
<evidence type="ECO:0000256" key="1">
    <source>
        <dbReference type="SAM" id="SignalP"/>
    </source>
</evidence>
<dbReference type="EMBL" id="JAGMUU010000020">
    <property type="protein sequence ID" value="KAH7129706.1"/>
    <property type="molecule type" value="Genomic_DNA"/>
</dbReference>
<evidence type="ECO:0000313" key="3">
    <source>
        <dbReference type="Proteomes" id="UP000717696"/>
    </source>
</evidence>
<proteinExistence type="predicted"/>
<keyword evidence="1" id="KW-0732">Signal</keyword>
<comment type="caution">
    <text evidence="2">The sequence shown here is derived from an EMBL/GenBank/DDBJ whole genome shotgun (WGS) entry which is preliminary data.</text>
</comment>
<dbReference type="AlphaFoldDB" id="A0A9P9IRD9"/>
<organism evidence="2 3">
    <name type="scientific">Dactylonectria estremocensis</name>
    <dbReference type="NCBI Taxonomy" id="1079267"/>
    <lineage>
        <taxon>Eukaryota</taxon>
        <taxon>Fungi</taxon>
        <taxon>Dikarya</taxon>
        <taxon>Ascomycota</taxon>
        <taxon>Pezizomycotina</taxon>
        <taxon>Sordariomycetes</taxon>
        <taxon>Hypocreomycetidae</taxon>
        <taxon>Hypocreales</taxon>
        <taxon>Nectriaceae</taxon>
        <taxon>Dactylonectria</taxon>
    </lineage>
</organism>
<gene>
    <name evidence="2" type="ORF">B0J13DRAFT_644541</name>
</gene>